<evidence type="ECO:0000256" key="8">
    <source>
        <dbReference type="ARBA" id="ARBA00023128"/>
    </source>
</evidence>
<dbReference type="VEuPathDB" id="FungiDB:GWK60_F07843"/>
<keyword evidence="8" id="KW-0496">Mitochondrion</keyword>
<dbReference type="EMBL" id="LLZZ01000181">
    <property type="protein sequence ID" value="KTA95774.1"/>
    <property type="molecule type" value="Genomic_DNA"/>
</dbReference>
<comment type="similarity">
    <text evidence="2 11">Belongs to the mitochondrial carrier (TC 2.A.29) family.</text>
</comment>
<keyword evidence="9 10" id="KW-0472">Membrane</keyword>
<dbReference type="VEuPathDB" id="FungiDB:GVI51_F07865"/>
<keyword evidence="5" id="KW-0677">Repeat</keyword>
<protein>
    <submittedName>
        <fullName evidence="12">Mitochondrial carrier protein MTM1</fullName>
    </submittedName>
</protein>
<dbReference type="Pfam" id="PF00153">
    <property type="entry name" value="Mito_carr"/>
    <property type="match status" value="3"/>
</dbReference>
<evidence type="ECO:0000256" key="5">
    <source>
        <dbReference type="ARBA" id="ARBA00022737"/>
    </source>
</evidence>
<dbReference type="Gene3D" id="1.50.40.10">
    <property type="entry name" value="Mitochondrial carrier domain"/>
    <property type="match status" value="2"/>
</dbReference>
<comment type="subcellular location">
    <subcellularLocation>
        <location evidence="1">Mitochondrion inner membrane</location>
        <topology evidence="1">Multi-pass membrane protein</topology>
    </subcellularLocation>
</comment>
<dbReference type="VEuPathDB" id="FungiDB:B1J91_F08305g"/>
<evidence type="ECO:0000256" key="1">
    <source>
        <dbReference type="ARBA" id="ARBA00004448"/>
    </source>
</evidence>
<accession>A0A0W0CEG9</accession>
<dbReference type="PANTHER" id="PTHR45760">
    <property type="entry name" value="FI19922P1-RELATED"/>
    <property type="match status" value="1"/>
</dbReference>
<keyword evidence="3 11" id="KW-0813">Transport</keyword>
<dbReference type="OrthoDB" id="1747031at2759"/>
<evidence type="ECO:0000256" key="9">
    <source>
        <dbReference type="ARBA" id="ARBA00023136"/>
    </source>
</evidence>
<dbReference type="PANTHER" id="PTHR45760:SF2">
    <property type="entry name" value="FI19922P1-RELATED"/>
    <property type="match status" value="1"/>
</dbReference>
<dbReference type="Proteomes" id="UP000054886">
    <property type="component" value="Unassembled WGS sequence"/>
</dbReference>
<evidence type="ECO:0000256" key="10">
    <source>
        <dbReference type="PROSITE-ProRule" id="PRU00282"/>
    </source>
</evidence>
<evidence type="ECO:0000256" key="6">
    <source>
        <dbReference type="ARBA" id="ARBA00022792"/>
    </source>
</evidence>
<dbReference type="InterPro" id="IPR018108">
    <property type="entry name" value="MCP_transmembrane"/>
</dbReference>
<dbReference type="PROSITE" id="PS50920">
    <property type="entry name" value="SOLCAR"/>
    <property type="match status" value="3"/>
</dbReference>
<dbReference type="VEuPathDB" id="FungiDB:GW608_F07843"/>
<evidence type="ECO:0000256" key="4">
    <source>
        <dbReference type="ARBA" id="ARBA00022692"/>
    </source>
</evidence>
<dbReference type="VEuPathDB" id="FungiDB:CAGL0F08305g"/>
<evidence type="ECO:0000313" key="13">
    <source>
        <dbReference type="Proteomes" id="UP000054886"/>
    </source>
</evidence>
<evidence type="ECO:0000256" key="7">
    <source>
        <dbReference type="ARBA" id="ARBA00022989"/>
    </source>
</evidence>
<proteinExistence type="inferred from homology"/>
<dbReference type="InterPro" id="IPR045315">
    <property type="entry name" value="Mtm1-like"/>
</dbReference>
<evidence type="ECO:0000313" key="12">
    <source>
        <dbReference type="EMBL" id="KTA95774.1"/>
    </source>
</evidence>
<dbReference type="GO" id="GO:0006879">
    <property type="term" value="P:intracellular iron ion homeostasis"/>
    <property type="evidence" value="ECO:0007669"/>
    <property type="project" value="EnsemblFungi"/>
</dbReference>
<keyword evidence="6" id="KW-0999">Mitochondrion inner membrane</keyword>
<feature type="repeat" description="Solcar" evidence="10">
    <location>
        <begin position="275"/>
        <end position="372"/>
    </location>
</feature>
<evidence type="ECO:0000256" key="11">
    <source>
        <dbReference type="RuleBase" id="RU000488"/>
    </source>
</evidence>
<dbReference type="OMA" id="YWWGYES"/>
<dbReference type="InterPro" id="IPR023395">
    <property type="entry name" value="MCP_dom_sf"/>
</dbReference>
<organism evidence="12 13">
    <name type="scientific">Candida glabrata</name>
    <name type="common">Yeast</name>
    <name type="synonym">Torulopsis glabrata</name>
    <dbReference type="NCBI Taxonomy" id="5478"/>
    <lineage>
        <taxon>Eukaryota</taxon>
        <taxon>Fungi</taxon>
        <taxon>Dikarya</taxon>
        <taxon>Ascomycota</taxon>
        <taxon>Saccharomycotina</taxon>
        <taxon>Saccharomycetes</taxon>
        <taxon>Saccharomycetales</taxon>
        <taxon>Saccharomycetaceae</taxon>
        <taxon>Nakaseomyces</taxon>
    </lineage>
</organism>
<dbReference type="GO" id="GO:0031921">
    <property type="term" value="P:pyridoxal phosphate transport"/>
    <property type="evidence" value="ECO:0007669"/>
    <property type="project" value="EnsemblFungi"/>
</dbReference>
<keyword evidence="4 10" id="KW-0812">Transmembrane</keyword>
<dbReference type="GO" id="GO:1990542">
    <property type="term" value="P:mitochondrial transmembrane transport"/>
    <property type="evidence" value="ECO:0007669"/>
    <property type="project" value="InterPro"/>
</dbReference>
<dbReference type="AlphaFoldDB" id="A0A0W0CEG9"/>
<dbReference type="GO" id="GO:0005743">
    <property type="term" value="C:mitochondrial inner membrane"/>
    <property type="evidence" value="ECO:0007669"/>
    <property type="project" value="UniProtKB-SubCell"/>
</dbReference>
<evidence type="ECO:0000256" key="3">
    <source>
        <dbReference type="ARBA" id="ARBA00022448"/>
    </source>
</evidence>
<feature type="repeat" description="Solcar" evidence="10">
    <location>
        <begin position="9"/>
        <end position="157"/>
    </location>
</feature>
<comment type="caution">
    <text evidence="12">The sequence shown here is derived from an EMBL/GenBank/DDBJ whole genome shotgun (WGS) entry which is preliminary data.</text>
</comment>
<dbReference type="PhylomeDB" id="A0A0W0CEG9"/>
<feature type="repeat" description="Solcar" evidence="10">
    <location>
        <begin position="164"/>
        <end position="258"/>
    </location>
</feature>
<dbReference type="SUPFAM" id="SSF103506">
    <property type="entry name" value="Mitochondrial carrier"/>
    <property type="match status" value="1"/>
</dbReference>
<gene>
    <name evidence="12" type="ORF">AO440_001450</name>
</gene>
<dbReference type="GO" id="GO:0030170">
    <property type="term" value="F:pyridoxal phosphate binding"/>
    <property type="evidence" value="ECO:0007669"/>
    <property type="project" value="EnsemblFungi"/>
</dbReference>
<sequence>MTDRPPATLTIQERMMSATVGSLLTSVILTPMDVVRIRLQQQQMLADCGCADISELDDSKVRKRISEGGVRRNTLEQLRQSKVVNRIDTVPKIFWESTCFQNLNCRNQKFNGTLEAFEKIAKFEGVTTLWRGISITLLMAIPANVVYFTGYEYVRDRSPLNGLYPTINPLICGAFARTLAATSVAPLELIKTKLQSIPSSSMKNGSVIMYRDLFNEIKSEIAMRGVAQTMFKGLEITLWRDVPFSAIYWASYEFYKTKVAYLSPSTFDKNSSNWFHFTNSFLGGFISGSLAAICTHPFDVGKTRQQISLVTDKKLANSNLKYGSSNTMFGFLNYIRKTEGIGALYTGLAPRVAKIAPSCAIMISSYELTKRLFM</sequence>
<name>A0A0W0CEG9_CANGB</name>
<evidence type="ECO:0000256" key="2">
    <source>
        <dbReference type="ARBA" id="ARBA00006375"/>
    </source>
</evidence>
<keyword evidence="7" id="KW-1133">Transmembrane helix</keyword>
<reference evidence="12 13" key="1">
    <citation type="submission" date="2015-10" db="EMBL/GenBank/DDBJ databases">
        <title>Draft genomes sequences of Candida glabrata isolates 1A, 1B, 2A, 2B, 3A and 3B.</title>
        <authorList>
            <person name="Haavelsrud O.E."/>
            <person name="Gaustad P."/>
        </authorList>
    </citation>
    <scope>NUCLEOTIDE SEQUENCE [LARGE SCALE GENOMIC DNA]</scope>
    <source>
        <strain evidence="12">910700640</strain>
    </source>
</reference>